<dbReference type="Gene3D" id="3.40.830.10">
    <property type="entry name" value="LigB-like"/>
    <property type="match status" value="1"/>
</dbReference>
<dbReference type="AlphaFoldDB" id="A0A1G2Q348"/>
<reference evidence="1 2" key="1">
    <citation type="journal article" date="2016" name="Nat. Commun.">
        <title>Thousands of microbial genomes shed light on interconnected biogeochemical processes in an aquifer system.</title>
        <authorList>
            <person name="Anantharaman K."/>
            <person name="Brown C.T."/>
            <person name="Hug L.A."/>
            <person name="Sharon I."/>
            <person name="Castelle C.J."/>
            <person name="Probst A.J."/>
            <person name="Thomas B.C."/>
            <person name="Singh A."/>
            <person name="Wilkins M.J."/>
            <person name="Karaoz U."/>
            <person name="Brodie E.L."/>
            <person name="Williams K.H."/>
            <person name="Hubbard S.S."/>
            <person name="Banfield J.F."/>
        </authorList>
    </citation>
    <scope>NUCLEOTIDE SEQUENCE [LARGE SCALE GENOMIC DNA]</scope>
</reference>
<organism evidence="1 2">
    <name type="scientific">Candidatus Veblenbacteria bacterium RIFOXYC1_FULL_42_9</name>
    <dbReference type="NCBI Taxonomy" id="1802427"/>
    <lineage>
        <taxon>Bacteria</taxon>
        <taxon>Candidatus Vebleniibacteriota</taxon>
    </lineage>
</organism>
<sequence length="258" mass="28453">MPIIGAALIPNSPLLLPKLSPLVQRRLAKTKQAIDRLAHELYARQPSLIIIIGYTQTISGVCNLLQAPKLSYSFAEWGDVVTKGEVLIATGFTHSLKERAEVNFPLLLRSVDRLPVNLAVPVNLLSTIFSQSPFVFLELPSSINLDDLTHLSTIIKEHCDSSSERIAIVAVGNLAERITKSKNEAQVYDKYFQAALKPLNQQSLANLDADLKKRVKETIWAPTLLTAMVVGEIATETEILSYEAPAKVGYIVAQINWL</sequence>
<evidence type="ECO:0000313" key="1">
    <source>
        <dbReference type="EMBL" id="OHA54987.1"/>
    </source>
</evidence>
<comment type="caution">
    <text evidence="1">The sequence shown here is derived from an EMBL/GenBank/DDBJ whole genome shotgun (WGS) entry which is preliminary data.</text>
</comment>
<proteinExistence type="predicted"/>
<gene>
    <name evidence="1" type="ORF">A2429_01370</name>
</gene>
<dbReference type="Proteomes" id="UP000178199">
    <property type="component" value="Unassembled WGS sequence"/>
</dbReference>
<accession>A0A1G2Q348</accession>
<dbReference type="EMBL" id="MHTD01000048">
    <property type="protein sequence ID" value="OHA54987.1"/>
    <property type="molecule type" value="Genomic_DNA"/>
</dbReference>
<protein>
    <recommendedName>
        <fullName evidence="3">AmmeMemoRadiSam system protein B</fullName>
    </recommendedName>
</protein>
<evidence type="ECO:0008006" key="3">
    <source>
        <dbReference type="Google" id="ProtNLM"/>
    </source>
</evidence>
<evidence type="ECO:0000313" key="2">
    <source>
        <dbReference type="Proteomes" id="UP000178199"/>
    </source>
</evidence>
<name>A0A1G2Q348_9BACT</name>